<dbReference type="EMBL" id="CP002281">
    <property type="protein sequence ID" value="ADO81923.1"/>
    <property type="molecule type" value="Genomic_DNA"/>
</dbReference>
<gene>
    <name evidence="7" type="ordered locus">Ilyop_0134</name>
</gene>
<evidence type="ECO:0000313" key="7">
    <source>
        <dbReference type="EMBL" id="ADO81923.1"/>
    </source>
</evidence>
<keyword evidence="4 6" id="KW-1133">Transmembrane helix</keyword>
<evidence type="ECO:0000256" key="5">
    <source>
        <dbReference type="ARBA" id="ARBA00023136"/>
    </source>
</evidence>
<keyword evidence="3 6" id="KW-0812">Transmembrane</keyword>
<feature type="transmembrane region" description="Helical" evidence="6">
    <location>
        <begin position="6"/>
        <end position="23"/>
    </location>
</feature>
<evidence type="ECO:0000256" key="2">
    <source>
        <dbReference type="ARBA" id="ARBA00022475"/>
    </source>
</evidence>
<protein>
    <submittedName>
        <fullName evidence="7">Inner-membrane translocator</fullName>
    </submittedName>
</protein>
<dbReference type="KEGG" id="ipo:Ilyop_0134"/>
<feature type="transmembrane region" description="Helical" evidence="6">
    <location>
        <begin position="35"/>
        <end position="56"/>
    </location>
</feature>
<accession>E3H727</accession>
<dbReference type="PANTHER" id="PTHR43370:SF2">
    <property type="entry name" value="ABC TRANSPORTER PERMEASE PROTEIN"/>
    <property type="match status" value="1"/>
</dbReference>
<feature type="transmembrane region" description="Helical" evidence="6">
    <location>
        <begin position="62"/>
        <end position="84"/>
    </location>
</feature>
<keyword evidence="8" id="KW-1185">Reference proteome</keyword>
<name>E3H727_ILYPC</name>
<keyword evidence="2" id="KW-1003">Cell membrane</keyword>
<dbReference type="GO" id="GO:0005886">
    <property type="term" value="C:plasma membrane"/>
    <property type="evidence" value="ECO:0007669"/>
    <property type="project" value="UniProtKB-SubCell"/>
</dbReference>
<sequence length="308" mass="33228">MVVEFIVGIISAGIMLCIPYMIAGLGEMFGQKSGVFNLGVEGIMMVGAFFAFFTELKTGSSFLGFIMAMIAGGLMGAIYAYLAVTLRVVQGIAGIGLHLFGWGLASTFFRIYLGAITTIDGVQALNVPFLSKLPILGDLFFKHNIMVYIGFALVPISWYALNKTAWGLKVRAVGTKPRAADTVGINVNAIRYQCVILGGIMAGLGGAYITLCQTQIFTDNITAGRGFIAVALVYFGKWKPKGVMFGALLFSLAHALQRSLQVYGIDFPYELAVMIPYVLVIVVLAFSSKSKHVKPADLGIPYNRESRL</sequence>
<dbReference type="STRING" id="572544.Ilyop_0134"/>
<evidence type="ECO:0000313" key="8">
    <source>
        <dbReference type="Proteomes" id="UP000006875"/>
    </source>
</evidence>
<dbReference type="InterPro" id="IPR001851">
    <property type="entry name" value="ABC_transp_permease"/>
</dbReference>
<evidence type="ECO:0000256" key="3">
    <source>
        <dbReference type="ARBA" id="ARBA00022692"/>
    </source>
</evidence>
<proteinExistence type="predicted"/>
<evidence type="ECO:0000256" key="6">
    <source>
        <dbReference type="SAM" id="Phobius"/>
    </source>
</evidence>
<feature type="transmembrane region" description="Helical" evidence="6">
    <location>
        <begin position="194"/>
        <end position="211"/>
    </location>
</feature>
<dbReference type="Proteomes" id="UP000006875">
    <property type="component" value="Chromosome"/>
</dbReference>
<evidence type="ECO:0000256" key="4">
    <source>
        <dbReference type="ARBA" id="ARBA00022989"/>
    </source>
</evidence>
<dbReference type="OrthoDB" id="9792579at2"/>
<dbReference type="RefSeq" id="WP_013386594.1">
    <property type="nucleotide sequence ID" value="NC_014632.1"/>
</dbReference>
<feature type="transmembrane region" description="Helical" evidence="6">
    <location>
        <begin position="96"/>
        <end position="119"/>
    </location>
</feature>
<dbReference type="Pfam" id="PF02653">
    <property type="entry name" value="BPD_transp_2"/>
    <property type="match status" value="1"/>
</dbReference>
<dbReference type="GO" id="GO:0022857">
    <property type="term" value="F:transmembrane transporter activity"/>
    <property type="evidence" value="ECO:0007669"/>
    <property type="project" value="InterPro"/>
</dbReference>
<evidence type="ECO:0000256" key="1">
    <source>
        <dbReference type="ARBA" id="ARBA00004651"/>
    </source>
</evidence>
<dbReference type="CDD" id="cd06580">
    <property type="entry name" value="TM_PBP1_transp_TpRbsC_like"/>
    <property type="match status" value="1"/>
</dbReference>
<feature type="transmembrane region" description="Helical" evidence="6">
    <location>
        <begin position="139"/>
        <end position="161"/>
    </location>
</feature>
<dbReference type="eggNOG" id="COG1079">
    <property type="taxonomic scope" value="Bacteria"/>
</dbReference>
<reference evidence="7 8" key="1">
    <citation type="journal article" date="2010" name="Stand. Genomic Sci.">
        <title>Complete genome sequence of Ilyobacter polytropus type strain (CuHbu1).</title>
        <authorList>
            <person name="Sikorski J."/>
            <person name="Chertkov O."/>
            <person name="Lapidus A."/>
            <person name="Nolan M."/>
            <person name="Lucas S."/>
            <person name="Del Rio T.G."/>
            <person name="Tice H."/>
            <person name="Cheng J.F."/>
            <person name="Tapia R."/>
            <person name="Han C."/>
            <person name="Goodwin L."/>
            <person name="Pitluck S."/>
            <person name="Liolios K."/>
            <person name="Ivanova N."/>
            <person name="Mavromatis K."/>
            <person name="Mikhailova N."/>
            <person name="Pati A."/>
            <person name="Chen A."/>
            <person name="Palaniappan K."/>
            <person name="Land M."/>
            <person name="Hauser L."/>
            <person name="Chang Y.J."/>
            <person name="Jeffries C.D."/>
            <person name="Brambilla E."/>
            <person name="Yasawong M."/>
            <person name="Rohde M."/>
            <person name="Pukall R."/>
            <person name="Spring S."/>
            <person name="Goker M."/>
            <person name="Woyke T."/>
            <person name="Bristow J."/>
            <person name="Eisen J.A."/>
            <person name="Markowitz V."/>
            <person name="Hugenholtz P."/>
            <person name="Kyrpides N.C."/>
            <person name="Klenk H.P."/>
        </authorList>
    </citation>
    <scope>NUCLEOTIDE SEQUENCE [LARGE SCALE GENOMIC DNA]</scope>
    <source>
        <strain evidence="8">ATCC 51220 / DSM 2926 / LMG 16218 / CuHBu1</strain>
    </source>
</reference>
<feature type="transmembrane region" description="Helical" evidence="6">
    <location>
        <begin position="267"/>
        <end position="286"/>
    </location>
</feature>
<dbReference type="AlphaFoldDB" id="E3H727"/>
<organism evidence="7 8">
    <name type="scientific">Ilyobacter polytropus (strain ATCC 51220 / DSM 2926 / LMG 16218 / CuHBu1)</name>
    <dbReference type="NCBI Taxonomy" id="572544"/>
    <lineage>
        <taxon>Bacteria</taxon>
        <taxon>Fusobacteriati</taxon>
        <taxon>Fusobacteriota</taxon>
        <taxon>Fusobacteriia</taxon>
        <taxon>Fusobacteriales</taxon>
        <taxon>Fusobacteriaceae</taxon>
        <taxon>Ilyobacter</taxon>
    </lineage>
</organism>
<dbReference type="HOGENOM" id="CLU_040769_1_0_0"/>
<dbReference type="PANTHER" id="PTHR43370">
    <property type="entry name" value="SUGAR ABC TRANSPORTER INTEGRAL MEMBRANE PROTEIN-RELATED"/>
    <property type="match status" value="1"/>
</dbReference>
<keyword evidence="5 6" id="KW-0472">Membrane</keyword>
<comment type="subcellular location">
    <subcellularLocation>
        <location evidence="1">Cell membrane</location>
        <topology evidence="1">Multi-pass membrane protein</topology>
    </subcellularLocation>
</comment>